<name>A0AAI8VME9_9PEZI</name>
<accession>A0AAI8VME9</accession>
<dbReference type="EMBL" id="CAUWAG010000016">
    <property type="protein sequence ID" value="CAJ2510526.1"/>
    <property type="molecule type" value="Genomic_DNA"/>
</dbReference>
<feature type="region of interest" description="Disordered" evidence="1">
    <location>
        <begin position="288"/>
        <end position="313"/>
    </location>
</feature>
<protein>
    <submittedName>
        <fullName evidence="2">Uu.00g133350.m01.CDS01</fullName>
    </submittedName>
</protein>
<reference evidence="2" key="1">
    <citation type="submission" date="2023-10" db="EMBL/GenBank/DDBJ databases">
        <authorList>
            <person name="Hackl T."/>
        </authorList>
    </citation>
    <scope>NUCLEOTIDE SEQUENCE</scope>
</reference>
<dbReference type="PANTHER" id="PTHR35392">
    <property type="entry name" value="ZN(II)2CYS6 TRANSCRIPTION FACTOR (EUROFUNG)-RELATED-RELATED"/>
    <property type="match status" value="1"/>
</dbReference>
<evidence type="ECO:0000313" key="2">
    <source>
        <dbReference type="EMBL" id="CAJ2510526.1"/>
    </source>
</evidence>
<dbReference type="PANTHER" id="PTHR35392:SF3">
    <property type="entry name" value="ZN(2)-C6 FUNGAL-TYPE DOMAIN-CONTAINING PROTEIN"/>
    <property type="match status" value="1"/>
</dbReference>
<gene>
    <name evidence="2" type="ORF">KHLLAP_LOCUS10994</name>
</gene>
<proteinExistence type="predicted"/>
<feature type="compositionally biased region" description="Basic and acidic residues" evidence="1">
    <location>
        <begin position="377"/>
        <end position="396"/>
    </location>
</feature>
<feature type="region of interest" description="Disordered" evidence="1">
    <location>
        <begin position="363"/>
        <end position="396"/>
    </location>
</feature>
<sequence>MDEPNIAVVSPSSMHVDLSPAYPWARTTLTSSDPPSSKARKRLRVAYSSSSSPTPALPSAFPRASRIAKPKRTSFKSPLAGASPKRIQHVPTAAAAVAATIDDSSVCGQQSGWHPFVPLDLPNANEEIVSPDTNLGPGNPFTLLFPFVQTYAPPLGGWHCNTFTQPDMQSLGLRSSWHHQSEPYLHAPEQLYQQDPCQHYPVDYPLDSPTDYPDIAIPFYENAAAAYFYDSVPLSPLATMVRRVLPADGTVATEEGHPAHPCSVAQAYDPDGSPQEDRCMVDRGQSFGDSSPAELDVTPPSSEFTPNGSIYPDICPTRSPPQTFDGRPWVDLCSTYPDVFSTRSPPQTIDGFWVDVTSESVADLSLDHSPPSSPEDPAVHKPEKTHRSPLEGLKREQTGQTRKWKACIRCRMQKIRCEPDPSNPETEDCLTCRKVRQESKKVIHKVPCLRWKLMELVMFRTGGLGLTRRWSGVKVKDLGPRDWVSGETKTISMSLGLCPTSFSVKVQAFHPKEGDVCTRSWVSERGEKMETYIEPFALANTKRTADEYRRYIWENAGHALRQYTERGDVDILVRMTYADACNHASRLDRRKASGFLNVYFQLWFATRHNIGTAHIDGEERLGIQPDNREGNPHRGKIMLPRMITAQFDSLGYVHMLAPLRKQVLDDLWKMMGKANGQHFFTVYLTVFMMLHEISVTSRDRYRRARENKFKEQYCLPHFVEQLQEGANILLIHWHYYKSGFNPLDMARKLPKKAIWGDMCSEELQLLMETCQAFKDRARQPLETMQYDDDLYFVSQMWEENWLPKRTFMA</sequence>
<feature type="compositionally biased region" description="Low complexity" evidence="1">
    <location>
        <begin position="46"/>
        <end position="60"/>
    </location>
</feature>
<dbReference type="AlphaFoldDB" id="A0AAI8VME9"/>
<keyword evidence="3" id="KW-1185">Reference proteome</keyword>
<dbReference type="InterPro" id="IPR052973">
    <property type="entry name" value="Fungal_sec-metab_reg_TF"/>
</dbReference>
<feature type="compositionally biased region" description="Polar residues" evidence="1">
    <location>
        <begin position="299"/>
        <end position="308"/>
    </location>
</feature>
<evidence type="ECO:0000313" key="3">
    <source>
        <dbReference type="Proteomes" id="UP001295740"/>
    </source>
</evidence>
<feature type="region of interest" description="Disordered" evidence="1">
    <location>
        <begin position="27"/>
        <end position="61"/>
    </location>
</feature>
<organism evidence="2 3">
    <name type="scientific">Anthostomella pinea</name>
    <dbReference type="NCBI Taxonomy" id="933095"/>
    <lineage>
        <taxon>Eukaryota</taxon>
        <taxon>Fungi</taxon>
        <taxon>Dikarya</taxon>
        <taxon>Ascomycota</taxon>
        <taxon>Pezizomycotina</taxon>
        <taxon>Sordariomycetes</taxon>
        <taxon>Xylariomycetidae</taxon>
        <taxon>Xylariales</taxon>
        <taxon>Xylariaceae</taxon>
        <taxon>Anthostomella</taxon>
    </lineage>
</organism>
<comment type="caution">
    <text evidence="2">The sequence shown here is derived from an EMBL/GenBank/DDBJ whole genome shotgun (WGS) entry which is preliminary data.</text>
</comment>
<evidence type="ECO:0000256" key="1">
    <source>
        <dbReference type="SAM" id="MobiDB-lite"/>
    </source>
</evidence>
<feature type="region of interest" description="Disordered" evidence="1">
    <location>
        <begin position="253"/>
        <end position="275"/>
    </location>
</feature>
<dbReference type="Proteomes" id="UP001295740">
    <property type="component" value="Unassembled WGS sequence"/>
</dbReference>